<dbReference type="OrthoDB" id="9813491at2"/>
<accession>A0A4R4DZY7</accession>
<reference evidence="2 3" key="1">
    <citation type="submission" date="2019-03" db="EMBL/GenBank/DDBJ databases">
        <authorList>
            <person name="Kim M.K.M."/>
        </authorList>
    </citation>
    <scope>NUCLEOTIDE SEQUENCE [LARGE SCALE GENOMIC DNA]</scope>
    <source>
        <strain evidence="2 3">18JY21-1</strain>
    </source>
</reference>
<dbReference type="RefSeq" id="WP_132420467.1">
    <property type="nucleotide sequence ID" value="NZ_SKFG01000045.1"/>
</dbReference>
<dbReference type="AlphaFoldDB" id="A0A4R4DZY7"/>
<feature type="coiled-coil region" evidence="1">
    <location>
        <begin position="31"/>
        <end position="87"/>
    </location>
</feature>
<dbReference type="InterPro" id="IPR038735">
    <property type="entry name" value="MSMEG_1276-like_NTP-PPase_dom"/>
</dbReference>
<evidence type="ECO:0000313" key="3">
    <source>
        <dbReference type="Proteomes" id="UP000295418"/>
    </source>
</evidence>
<name>A0A4R4DZY7_9BACL</name>
<dbReference type="Proteomes" id="UP000295418">
    <property type="component" value="Unassembled WGS sequence"/>
</dbReference>
<keyword evidence="3" id="KW-1185">Reference proteome</keyword>
<keyword evidence="1" id="KW-0175">Coiled coil</keyword>
<dbReference type="SUPFAM" id="SSF101386">
    <property type="entry name" value="all-alpha NTP pyrophosphatases"/>
    <property type="match status" value="1"/>
</dbReference>
<evidence type="ECO:0000313" key="2">
    <source>
        <dbReference type="EMBL" id="TCZ70213.1"/>
    </source>
</evidence>
<gene>
    <name evidence="2" type="ORF">E0485_23385</name>
</gene>
<sequence>MKVYNKVVRDHIPEIIEKSGMKYEMEELDNKQFLEGLIEKLTEELEEFKEEEDIKELADILEVVYAIARLKGVSKEQLEEIRKHKEETNGGFNKNLFLIKTYL</sequence>
<keyword evidence="2" id="KW-0378">Hydrolase</keyword>
<dbReference type="GO" id="GO:0016787">
    <property type="term" value="F:hydrolase activity"/>
    <property type="evidence" value="ECO:0007669"/>
    <property type="project" value="UniProtKB-KW"/>
</dbReference>
<evidence type="ECO:0000256" key="1">
    <source>
        <dbReference type="SAM" id="Coils"/>
    </source>
</evidence>
<dbReference type="CDD" id="cd11532">
    <property type="entry name" value="NTP-PPase_COG4997"/>
    <property type="match status" value="1"/>
</dbReference>
<comment type="caution">
    <text evidence="2">The sequence shown here is derived from an EMBL/GenBank/DDBJ whole genome shotgun (WGS) entry which is preliminary data.</text>
</comment>
<protein>
    <submittedName>
        <fullName evidence="2">Phosphoribosyl-ATP pyrophosphohydrolase</fullName>
    </submittedName>
</protein>
<organism evidence="2 3">
    <name type="scientific">Paenibacillus albiflavus</name>
    <dbReference type="NCBI Taxonomy" id="2545760"/>
    <lineage>
        <taxon>Bacteria</taxon>
        <taxon>Bacillati</taxon>
        <taxon>Bacillota</taxon>
        <taxon>Bacilli</taxon>
        <taxon>Bacillales</taxon>
        <taxon>Paenibacillaceae</taxon>
        <taxon>Paenibacillus</taxon>
    </lineage>
</organism>
<proteinExistence type="predicted"/>
<dbReference type="EMBL" id="SKFG01000045">
    <property type="protein sequence ID" value="TCZ70213.1"/>
    <property type="molecule type" value="Genomic_DNA"/>
</dbReference>